<proteinExistence type="predicted"/>
<dbReference type="EMBL" id="AM457037">
    <property type="protein sequence ID" value="CAN63419.1"/>
    <property type="molecule type" value="Genomic_DNA"/>
</dbReference>
<gene>
    <name evidence="1" type="ORF">VITISV_007691</name>
</gene>
<protein>
    <submittedName>
        <fullName evidence="1">Uncharacterized protein</fullName>
    </submittedName>
</protein>
<name>A5BEV4_VITVI</name>
<reference evidence="1" key="1">
    <citation type="journal article" date="2007" name="PLoS ONE">
        <title>The first genome sequence of an elite grapevine cultivar (Pinot noir Vitis vinifera L.): coping with a highly heterozygous genome.</title>
        <authorList>
            <person name="Velasco R."/>
            <person name="Zharkikh A."/>
            <person name="Troggio M."/>
            <person name="Cartwright D.A."/>
            <person name="Cestaro A."/>
            <person name="Pruss D."/>
            <person name="Pindo M."/>
            <person name="FitzGerald L.M."/>
            <person name="Vezzulli S."/>
            <person name="Reid J."/>
            <person name="Malacarne G."/>
            <person name="Iliev D."/>
            <person name="Coppola G."/>
            <person name="Wardell B."/>
            <person name="Micheletti D."/>
            <person name="Macalma T."/>
            <person name="Facci M."/>
            <person name="Mitchell J.T."/>
            <person name="Perazzolli M."/>
            <person name="Eldredge G."/>
            <person name="Gatto P."/>
            <person name="Oyzerski R."/>
            <person name="Moretto M."/>
            <person name="Gutin N."/>
            <person name="Stefanini M."/>
            <person name="Chen Y."/>
            <person name="Segala C."/>
            <person name="Davenport C."/>
            <person name="Dematte L."/>
            <person name="Mraz A."/>
            <person name="Battilana J."/>
            <person name="Stormo K."/>
            <person name="Costa F."/>
            <person name="Tao Q."/>
            <person name="Si-Ammour A."/>
            <person name="Harkins T."/>
            <person name="Lackey A."/>
            <person name="Perbost C."/>
            <person name="Taillon B."/>
            <person name="Stella A."/>
            <person name="Solovyev V."/>
            <person name="Fawcett J.A."/>
            <person name="Sterck L."/>
            <person name="Vandepoele K."/>
            <person name="Grando S.M."/>
            <person name="Toppo S."/>
            <person name="Moser C."/>
            <person name="Lanchbury J."/>
            <person name="Bogden R."/>
            <person name="Skolnick M."/>
            <person name="Sgaramella V."/>
            <person name="Bhatnagar S.K."/>
            <person name="Fontana P."/>
            <person name="Gutin A."/>
            <person name="Van de Peer Y."/>
            <person name="Salamini F."/>
            <person name="Viola R."/>
        </authorList>
    </citation>
    <scope>NUCLEOTIDE SEQUENCE</scope>
</reference>
<organism evidence="1">
    <name type="scientific">Vitis vinifera</name>
    <name type="common">Grape</name>
    <dbReference type="NCBI Taxonomy" id="29760"/>
    <lineage>
        <taxon>Eukaryota</taxon>
        <taxon>Viridiplantae</taxon>
        <taxon>Streptophyta</taxon>
        <taxon>Embryophyta</taxon>
        <taxon>Tracheophyta</taxon>
        <taxon>Spermatophyta</taxon>
        <taxon>Magnoliopsida</taxon>
        <taxon>eudicotyledons</taxon>
        <taxon>Gunneridae</taxon>
        <taxon>Pentapetalae</taxon>
        <taxon>rosids</taxon>
        <taxon>Vitales</taxon>
        <taxon>Vitaceae</taxon>
        <taxon>Viteae</taxon>
        <taxon>Vitis</taxon>
    </lineage>
</organism>
<dbReference type="AlphaFoldDB" id="A5BEV4"/>
<sequence>MAPKSCSWAQIGIRRLAARVATFVEFENMAPRSMCPMLTHRGVTSVHSAFVPFANMEKSGVASTSGRIQRGRAKLSQSSRFLTRHLIDELFEQEFCVCCYIPNSIFIQLSNEDASSTNRCSVHSDKNRQGHLVEWVEKSSFARSVISEIVTATPTSASAFPFSSREIRLTYQLASLAKQASTSESLHTSIFDVASIKARSRPTIIVSYSVSLLDAGKSRWIDCSIYSLVEEDITSHTPTPDIREASFTFKIHQWLVISICTYFWGNSAMKSTKTYHFNDKHGLYHISYSLNSIVHFIIRPDKSDLCKQCVVLSSSTLLENNRFRRLPKLYSRSRRVFVYLLGHVGIGWR</sequence>
<accession>A5BEV4</accession>
<evidence type="ECO:0000313" key="1">
    <source>
        <dbReference type="EMBL" id="CAN63419.1"/>
    </source>
</evidence>